<dbReference type="PANTHER" id="PTHR30508">
    <property type="entry name" value="FES CLUSTER ASSEMBLY PROTEIN SUF"/>
    <property type="match status" value="1"/>
</dbReference>
<dbReference type="InterPro" id="IPR037284">
    <property type="entry name" value="SUF_FeS_clus_asmbl_SufBD_sf"/>
</dbReference>
<gene>
    <name evidence="3" type="ORF">IAD49_06620</name>
</gene>
<dbReference type="SUPFAM" id="SSF101960">
    <property type="entry name" value="Stabilizer of iron transporter SufD"/>
    <property type="match status" value="1"/>
</dbReference>
<evidence type="ECO:0000313" key="4">
    <source>
        <dbReference type="Proteomes" id="UP000824087"/>
    </source>
</evidence>
<dbReference type="Proteomes" id="UP000824087">
    <property type="component" value="Unassembled WGS sequence"/>
</dbReference>
<dbReference type="GO" id="GO:0016226">
    <property type="term" value="P:iron-sulfur cluster assembly"/>
    <property type="evidence" value="ECO:0007669"/>
    <property type="project" value="InterPro"/>
</dbReference>
<dbReference type="InterPro" id="IPR000825">
    <property type="entry name" value="SUF_FeS_clus_asmbl_SufBD_core"/>
</dbReference>
<evidence type="ECO:0000256" key="1">
    <source>
        <dbReference type="ARBA" id="ARBA00043967"/>
    </source>
</evidence>
<evidence type="ECO:0000259" key="2">
    <source>
        <dbReference type="Pfam" id="PF01458"/>
    </source>
</evidence>
<sequence>MDEKRETWLQQYQNVLELYKEEPKWLRQLREKSFRSYIEQPTPNFGPDVNLSIDRIFPITTNQKNQDRSFLQGGKKIVYCDLCTARDRYSKLFRLWIQHVIRYDENKYSALHTALMNGGTFIYVPPHTKVEVPFTSLFQKSNTEISSFPHTLIIVDEGSELTYVEDSKETSKRESFMISEVEIYVKKKAKCHYISFSNDTSLDHLIIKRSIVEEDGYLEWIQCDMGDHVKMGYPSYILKGNGASAKMWQCTLVSSQQEKDIGAKMIHLGENTKSSIMSQAIVMKDASLTERNTINITKKAKNSKNDVKCDTIIIDECSKNDKIPKNTISNRSSHINYEAHVSKNCPSWIEEILEKETDEEKMKLCLLSGAMSRMLPEKQKKLWMKIWNKYKGEL</sequence>
<reference evidence="3" key="1">
    <citation type="submission" date="2020-10" db="EMBL/GenBank/DDBJ databases">
        <authorList>
            <person name="Gilroy R."/>
        </authorList>
    </citation>
    <scope>NUCLEOTIDE SEQUENCE</scope>
    <source>
        <strain evidence="3">CHK197-8231</strain>
    </source>
</reference>
<dbReference type="InterPro" id="IPR055346">
    <property type="entry name" value="Fe-S_cluster_assembly_SufBD"/>
</dbReference>
<dbReference type="EMBL" id="DVML01000040">
    <property type="protein sequence ID" value="HIU23238.1"/>
    <property type="molecule type" value="Genomic_DNA"/>
</dbReference>
<dbReference type="Pfam" id="PF01458">
    <property type="entry name" value="SUFBD_core"/>
    <property type="match status" value="1"/>
</dbReference>
<dbReference type="PANTHER" id="PTHR30508:SF1">
    <property type="entry name" value="UPF0051 PROTEIN ABCI8, CHLOROPLASTIC-RELATED"/>
    <property type="match status" value="1"/>
</dbReference>
<reference evidence="3" key="2">
    <citation type="journal article" date="2021" name="PeerJ">
        <title>Extensive microbial diversity within the chicken gut microbiome revealed by metagenomics and culture.</title>
        <authorList>
            <person name="Gilroy R."/>
            <person name="Ravi A."/>
            <person name="Getino M."/>
            <person name="Pursley I."/>
            <person name="Horton D.L."/>
            <person name="Alikhan N.F."/>
            <person name="Baker D."/>
            <person name="Gharbi K."/>
            <person name="Hall N."/>
            <person name="Watson M."/>
            <person name="Adriaenssens E.M."/>
            <person name="Foster-Nyarko E."/>
            <person name="Jarju S."/>
            <person name="Secka A."/>
            <person name="Antonio M."/>
            <person name="Oren A."/>
            <person name="Chaudhuri R.R."/>
            <person name="La Ragione R."/>
            <person name="Hildebrand F."/>
            <person name="Pallen M.J."/>
        </authorList>
    </citation>
    <scope>NUCLEOTIDE SEQUENCE</scope>
    <source>
        <strain evidence="3">CHK197-8231</strain>
    </source>
</reference>
<accession>A0A9D1HX31</accession>
<comment type="similarity">
    <text evidence="1">Belongs to the iron-sulfur cluster assembly SufBD family.</text>
</comment>
<name>A0A9D1HX31_9BACT</name>
<protein>
    <submittedName>
        <fullName evidence="3">SufD family Fe-S cluster assembly protein</fullName>
    </submittedName>
</protein>
<proteinExistence type="inferred from homology"/>
<evidence type="ECO:0000313" key="3">
    <source>
        <dbReference type="EMBL" id="HIU23238.1"/>
    </source>
</evidence>
<organism evidence="3 4">
    <name type="scientific">Candidatus Fimihabitans intestinipullorum</name>
    <dbReference type="NCBI Taxonomy" id="2840820"/>
    <lineage>
        <taxon>Bacteria</taxon>
        <taxon>Bacillati</taxon>
        <taxon>Mycoplasmatota</taxon>
        <taxon>Mycoplasmatota incertae sedis</taxon>
        <taxon>Candidatus Fimihabitans</taxon>
    </lineage>
</organism>
<comment type="caution">
    <text evidence="3">The sequence shown here is derived from an EMBL/GenBank/DDBJ whole genome shotgun (WGS) entry which is preliminary data.</text>
</comment>
<dbReference type="AlphaFoldDB" id="A0A9D1HX31"/>
<feature type="domain" description="SUF system FeS cluster assembly SufBD core" evidence="2">
    <location>
        <begin position="142"/>
        <end position="343"/>
    </location>
</feature>